<sequence length="66" mass="7636">MSINTSYKKCTPMLIYSISTIIITVVNIQYEQYIDKISHDWLLNSFLTPVSRMGPSIVPACMRYMD</sequence>
<protein>
    <submittedName>
        <fullName evidence="2">Uncharacterized protein</fullName>
    </submittedName>
</protein>
<evidence type="ECO:0000313" key="2">
    <source>
        <dbReference type="EMBL" id="KAK9214357.1"/>
    </source>
</evidence>
<accession>A0AAP0MLN6</accession>
<name>A0AAP0MLN6_9ROSI</name>
<keyword evidence="1" id="KW-0472">Membrane</keyword>
<organism evidence="2 3">
    <name type="scientific">Citrus x changshan-huyou</name>
    <dbReference type="NCBI Taxonomy" id="2935761"/>
    <lineage>
        <taxon>Eukaryota</taxon>
        <taxon>Viridiplantae</taxon>
        <taxon>Streptophyta</taxon>
        <taxon>Embryophyta</taxon>
        <taxon>Tracheophyta</taxon>
        <taxon>Spermatophyta</taxon>
        <taxon>Magnoliopsida</taxon>
        <taxon>eudicotyledons</taxon>
        <taxon>Gunneridae</taxon>
        <taxon>Pentapetalae</taxon>
        <taxon>rosids</taxon>
        <taxon>malvids</taxon>
        <taxon>Sapindales</taxon>
        <taxon>Rutaceae</taxon>
        <taxon>Aurantioideae</taxon>
        <taxon>Citrus</taxon>
    </lineage>
</organism>
<dbReference type="Proteomes" id="UP001428341">
    <property type="component" value="Unassembled WGS sequence"/>
</dbReference>
<dbReference type="AlphaFoldDB" id="A0AAP0MLN6"/>
<proteinExistence type="predicted"/>
<gene>
    <name evidence="2" type="ORF">WN944_006346</name>
</gene>
<feature type="transmembrane region" description="Helical" evidence="1">
    <location>
        <begin position="12"/>
        <end position="30"/>
    </location>
</feature>
<evidence type="ECO:0000313" key="3">
    <source>
        <dbReference type="Proteomes" id="UP001428341"/>
    </source>
</evidence>
<evidence type="ECO:0000256" key="1">
    <source>
        <dbReference type="SAM" id="Phobius"/>
    </source>
</evidence>
<comment type="caution">
    <text evidence="2">The sequence shown here is derived from an EMBL/GenBank/DDBJ whole genome shotgun (WGS) entry which is preliminary data.</text>
</comment>
<keyword evidence="1" id="KW-1133">Transmembrane helix</keyword>
<keyword evidence="1" id="KW-0812">Transmembrane</keyword>
<dbReference type="EMBL" id="JBCGBO010000003">
    <property type="protein sequence ID" value="KAK9214357.1"/>
    <property type="molecule type" value="Genomic_DNA"/>
</dbReference>
<reference evidence="2 3" key="1">
    <citation type="submission" date="2024-05" db="EMBL/GenBank/DDBJ databases">
        <title>Haplotype-resolved chromosome-level genome assembly of Huyou (Citrus changshanensis).</title>
        <authorList>
            <person name="Miao C."/>
            <person name="Chen W."/>
            <person name="Wu Y."/>
            <person name="Wang L."/>
            <person name="Zhao S."/>
            <person name="Grierson D."/>
            <person name="Xu C."/>
            <person name="Chen K."/>
        </authorList>
    </citation>
    <scope>NUCLEOTIDE SEQUENCE [LARGE SCALE GENOMIC DNA]</scope>
    <source>
        <strain evidence="2">01-14</strain>
        <tissue evidence="2">Leaf</tissue>
    </source>
</reference>
<keyword evidence="3" id="KW-1185">Reference proteome</keyword>